<organism evidence="2 3">
    <name type="scientific">Streptomyces thermolineatus</name>
    <dbReference type="NCBI Taxonomy" id="44033"/>
    <lineage>
        <taxon>Bacteria</taxon>
        <taxon>Bacillati</taxon>
        <taxon>Actinomycetota</taxon>
        <taxon>Actinomycetes</taxon>
        <taxon>Kitasatosporales</taxon>
        <taxon>Streptomycetaceae</taxon>
        <taxon>Streptomyces</taxon>
    </lineage>
</organism>
<evidence type="ECO:0000313" key="3">
    <source>
        <dbReference type="Proteomes" id="UP001501358"/>
    </source>
</evidence>
<reference evidence="2 3" key="1">
    <citation type="journal article" date="2019" name="Int. J. Syst. Evol. Microbiol.">
        <title>The Global Catalogue of Microorganisms (GCM) 10K type strain sequencing project: providing services to taxonomists for standard genome sequencing and annotation.</title>
        <authorList>
            <consortium name="The Broad Institute Genomics Platform"/>
            <consortium name="The Broad Institute Genome Sequencing Center for Infectious Disease"/>
            <person name="Wu L."/>
            <person name="Ma J."/>
        </authorList>
    </citation>
    <scope>NUCLEOTIDE SEQUENCE [LARGE SCALE GENOMIC DNA]</scope>
    <source>
        <strain evidence="2 3">JCM 6307</strain>
    </source>
</reference>
<evidence type="ECO:0000259" key="1">
    <source>
        <dbReference type="PROSITE" id="PS50943"/>
    </source>
</evidence>
<protein>
    <submittedName>
        <fullName evidence="2">Helix-turn-helix transcriptional regulator</fullName>
    </submittedName>
</protein>
<dbReference type="SUPFAM" id="SSF47413">
    <property type="entry name" value="lambda repressor-like DNA-binding domains"/>
    <property type="match status" value="1"/>
</dbReference>
<dbReference type="Proteomes" id="UP001501358">
    <property type="component" value="Unassembled WGS sequence"/>
</dbReference>
<comment type="caution">
    <text evidence="2">The sequence shown here is derived from an EMBL/GenBank/DDBJ whole genome shotgun (WGS) entry which is preliminary data.</text>
</comment>
<feature type="domain" description="HTH cro/C1-type" evidence="1">
    <location>
        <begin position="19"/>
        <end position="67"/>
    </location>
</feature>
<evidence type="ECO:0000313" key="2">
    <source>
        <dbReference type="EMBL" id="GAA2503956.1"/>
    </source>
</evidence>
<dbReference type="Pfam" id="PF19054">
    <property type="entry name" value="DUF5753"/>
    <property type="match status" value="1"/>
</dbReference>
<dbReference type="Gene3D" id="1.10.260.40">
    <property type="entry name" value="lambda repressor-like DNA-binding domains"/>
    <property type="match status" value="1"/>
</dbReference>
<sequence length="271" mass="30145">MVQNSDLGSATLKYFGSQLKLFRQRAGLTREQLGAQVGYSEAMVAAIEQGRRFPQQELIDRADEALDAGGMLKAGGPYLVRCRYPTWFHEFALLEADAVSMCSYEAHVMPGLLQTEEYARAVISAACPPLEEEEIEQQVSARLDRQRLLERRPLPVLGFVIEEVILRRPLGGRTVLREQLRRLHECANMRHVSVQIMPTMQEVHTGLDGPMVLLETPERRTLAYVEGQNGSFLVSDPNNVGALALRYGTLRAQALSPGESANLIEQVAGEL</sequence>
<dbReference type="RefSeq" id="WP_344385138.1">
    <property type="nucleotide sequence ID" value="NZ_BAAATA010000034.1"/>
</dbReference>
<keyword evidence="3" id="KW-1185">Reference proteome</keyword>
<dbReference type="SMART" id="SM00530">
    <property type="entry name" value="HTH_XRE"/>
    <property type="match status" value="1"/>
</dbReference>
<dbReference type="PROSITE" id="PS50943">
    <property type="entry name" value="HTH_CROC1"/>
    <property type="match status" value="1"/>
</dbReference>
<accession>A0ABN3MPG6</accession>
<dbReference type="EMBL" id="BAAATA010000034">
    <property type="protein sequence ID" value="GAA2503956.1"/>
    <property type="molecule type" value="Genomic_DNA"/>
</dbReference>
<gene>
    <name evidence="2" type="ORF">GCM10010406_45690</name>
</gene>
<name>A0ABN3MPG6_9ACTN</name>
<dbReference type="InterPro" id="IPR043917">
    <property type="entry name" value="DUF5753"/>
</dbReference>
<dbReference type="CDD" id="cd00093">
    <property type="entry name" value="HTH_XRE"/>
    <property type="match status" value="1"/>
</dbReference>
<proteinExistence type="predicted"/>
<dbReference type="InterPro" id="IPR010982">
    <property type="entry name" value="Lambda_DNA-bd_dom_sf"/>
</dbReference>
<dbReference type="Pfam" id="PF13560">
    <property type="entry name" value="HTH_31"/>
    <property type="match status" value="1"/>
</dbReference>
<dbReference type="InterPro" id="IPR001387">
    <property type="entry name" value="Cro/C1-type_HTH"/>
</dbReference>